<dbReference type="EMBL" id="JAPQKP010000003">
    <property type="protein sequence ID" value="KAJ5199760.1"/>
    <property type="molecule type" value="Genomic_DNA"/>
</dbReference>
<reference evidence="1" key="2">
    <citation type="journal article" date="2023" name="IMA Fungus">
        <title>Comparative genomic study of the Penicillium genus elucidates a diverse pangenome and 15 lateral gene transfer events.</title>
        <authorList>
            <person name="Petersen C."/>
            <person name="Sorensen T."/>
            <person name="Nielsen M.R."/>
            <person name="Sondergaard T.E."/>
            <person name="Sorensen J.L."/>
            <person name="Fitzpatrick D.A."/>
            <person name="Frisvad J.C."/>
            <person name="Nielsen K.L."/>
        </authorList>
    </citation>
    <scope>NUCLEOTIDE SEQUENCE</scope>
    <source>
        <strain evidence="1">IBT 16849</strain>
    </source>
</reference>
<organism evidence="1 2">
    <name type="scientific">Penicillium cf. griseofulvum</name>
    <dbReference type="NCBI Taxonomy" id="2972120"/>
    <lineage>
        <taxon>Eukaryota</taxon>
        <taxon>Fungi</taxon>
        <taxon>Dikarya</taxon>
        <taxon>Ascomycota</taxon>
        <taxon>Pezizomycotina</taxon>
        <taxon>Eurotiomycetes</taxon>
        <taxon>Eurotiomycetidae</taxon>
        <taxon>Eurotiales</taxon>
        <taxon>Aspergillaceae</taxon>
        <taxon>Penicillium</taxon>
    </lineage>
</organism>
<keyword evidence="2" id="KW-1185">Reference proteome</keyword>
<reference evidence="1" key="1">
    <citation type="submission" date="2022-11" db="EMBL/GenBank/DDBJ databases">
        <authorList>
            <person name="Petersen C."/>
        </authorList>
    </citation>
    <scope>NUCLEOTIDE SEQUENCE</scope>
    <source>
        <strain evidence="1">IBT 16849</strain>
    </source>
</reference>
<gene>
    <name evidence="1" type="ORF">N7472_004964</name>
</gene>
<dbReference type="AlphaFoldDB" id="A0A9W9JMQ5"/>
<evidence type="ECO:0000313" key="1">
    <source>
        <dbReference type="EMBL" id="KAJ5199760.1"/>
    </source>
</evidence>
<protein>
    <submittedName>
        <fullName evidence="1">Uncharacterized protein</fullName>
    </submittedName>
</protein>
<accession>A0A9W9JMQ5</accession>
<evidence type="ECO:0000313" key="2">
    <source>
        <dbReference type="Proteomes" id="UP001150879"/>
    </source>
</evidence>
<name>A0A9W9JMQ5_9EURO</name>
<proteinExistence type="predicted"/>
<sequence length="94" mass="10268">MASSSLGIIYGGVTTPEALVLFSTPPRRSTYRGIHEQAIGKTLFKTFSTHQPAQEPAQNVTRAMAAIDRVSGPIWKSVLVQLKGSPEFSLILRR</sequence>
<comment type="caution">
    <text evidence="1">The sequence shown here is derived from an EMBL/GenBank/DDBJ whole genome shotgun (WGS) entry which is preliminary data.</text>
</comment>
<dbReference type="Proteomes" id="UP001150879">
    <property type="component" value="Unassembled WGS sequence"/>
</dbReference>